<sequence>MNLRILVISISFLAILFAGYSGMKYLSDQKTLPPQKEKEHTDTFVRIDTVLLKDEAVRIKSFGRVSSAQTINIVAEANGKLTRGSVPFKKGTNFNKGQLICQIVDKEKELNLLSQKSEFLNSIASILPDIKIDFQDRYQEWKTYFEELDINKPLPPLPDHKSSKEKTFLATKNILKSYYNILSQEEALKKHLIYAPYDGSIANIAFEEGSIVRMGAELGKIIKTKNYEIEIPVDVNEVKWISLKDHVQIYSDDHTQMWHGTVIRIGDHVDPQHQSVNIYIKISPEKNQKIYDGMYLEANIESKPIPNSYSIPRKLLFEKNKIYTLANDSLLKSMEVKILHINDNQAIIGGLPNHTKIITESPGYVKENMAVKILK</sequence>
<dbReference type="Gene3D" id="2.40.50.100">
    <property type="match status" value="1"/>
</dbReference>
<comment type="caution">
    <text evidence="1">The sequence shown here is derived from an EMBL/GenBank/DDBJ whole genome shotgun (WGS) entry which is preliminary data.</text>
</comment>
<evidence type="ECO:0000313" key="1">
    <source>
        <dbReference type="EMBL" id="MDR6239338.1"/>
    </source>
</evidence>
<dbReference type="PANTHER" id="PTHR30469:SF15">
    <property type="entry name" value="HLYD FAMILY OF SECRETION PROTEINS"/>
    <property type="match status" value="1"/>
</dbReference>
<dbReference type="GO" id="GO:1990281">
    <property type="term" value="C:efflux pump complex"/>
    <property type="evidence" value="ECO:0007669"/>
    <property type="project" value="TreeGrafter"/>
</dbReference>
<name>A0AAE4BSZ7_9BACT</name>
<evidence type="ECO:0000313" key="2">
    <source>
        <dbReference type="Proteomes" id="UP001185092"/>
    </source>
</evidence>
<organism evidence="1 2">
    <name type="scientific">Aureibacter tunicatorum</name>
    <dbReference type="NCBI Taxonomy" id="866807"/>
    <lineage>
        <taxon>Bacteria</taxon>
        <taxon>Pseudomonadati</taxon>
        <taxon>Bacteroidota</taxon>
        <taxon>Cytophagia</taxon>
        <taxon>Cytophagales</taxon>
        <taxon>Persicobacteraceae</taxon>
        <taxon>Aureibacter</taxon>
    </lineage>
</organism>
<gene>
    <name evidence="1" type="ORF">HNQ88_002375</name>
</gene>
<dbReference type="Gene3D" id="2.40.30.170">
    <property type="match status" value="1"/>
</dbReference>
<accession>A0AAE4BSZ7</accession>
<dbReference type="Proteomes" id="UP001185092">
    <property type="component" value="Unassembled WGS sequence"/>
</dbReference>
<dbReference type="RefSeq" id="WP_309938963.1">
    <property type="nucleotide sequence ID" value="NZ_AP025305.1"/>
</dbReference>
<dbReference type="PANTHER" id="PTHR30469">
    <property type="entry name" value="MULTIDRUG RESISTANCE PROTEIN MDTA"/>
    <property type="match status" value="1"/>
</dbReference>
<keyword evidence="2" id="KW-1185">Reference proteome</keyword>
<dbReference type="AlphaFoldDB" id="A0AAE4BSZ7"/>
<protein>
    <submittedName>
        <fullName evidence="1">Multidrug efflux pump subunit AcrA (Membrane-fusion protein)</fullName>
    </submittedName>
</protein>
<dbReference type="GO" id="GO:0015562">
    <property type="term" value="F:efflux transmembrane transporter activity"/>
    <property type="evidence" value="ECO:0007669"/>
    <property type="project" value="TreeGrafter"/>
</dbReference>
<dbReference type="SUPFAM" id="SSF111369">
    <property type="entry name" value="HlyD-like secretion proteins"/>
    <property type="match status" value="1"/>
</dbReference>
<proteinExistence type="predicted"/>
<reference evidence="1" key="1">
    <citation type="submission" date="2023-07" db="EMBL/GenBank/DDBJ databases">
        <title>Genomic Encyclopedia of Type Strains, Phase IV (KMG-IV): sequencing the most valuable type-strain genomes for metagenomic binning, comparative biology and taxonomic classification.</title>
        <authorList>
            <person name="Goeker M."/>
        </authorList>
    </citation>
    <scope>NUCLEOTIDE SEQUENCE</scope>
    <source>
        <strain evidence="1">DSM 26174</strain>
    </source>
</reference>
<dbReference type="EMBL" id="JAVDQD010000002">
    <property type="protein sequence ID" value="MDR6239338.1"/>
    <property type="molecule type" value="Genomic_DNA"/>
</dbReference>
<dbReference type="Gene3D" id="1.10.287.470">
    <property type="entry name" value="Helix hairpin bin"/>
    <property type="match status" value="1"/>
</dbReference>